<feature type="region of interest" description="Disordered" evidence="11">
    <location>
        <begin position="226"/>
        <end position="265"/>
    </location>
</feature>
<dbReference type="SMART" id="SM00325">
    <property type="entry name" value="RhoGEF"/>
    <property type="match status" value="1"/>
</dbReference>
<dbReference type="CDD" id="cd13387">
    <property type="entry name" value="PH1_FGD3"/>
    <property type="match status" value="1"/>
</dbReference>
<evidence type="ECO:0000256" key="9">
    <source>
        <dbReference type="ARBA" id="ARBA00023212"/>
    </source>
</evidence>
<dbReference type="AlphaFoldDB" id="A0A671VU96"/>
<dbReference type="Ensembl" id="ENSSAUT00010031676.1">
    <property type="protein sequence ID" value="ENSSAUP00010030055.1"/>
    <property type="gene ID" value="ENSSAUG00010012888.1"/>
</dbReference>
<protein>
    <submittedName>
        <fullName evidence="15">FYVE, RhoGEF and PH domain-containing protein 3-like</fullName>
    </submittedName>
</protein>
<feature type="compositionally biased region" description="Pro residues" evidence="11">
    <location>
        <begin position="84"/>
        <end position="111"/>
    </location>
</feature>
<name>A0A671VU96_SPAAU</name>
<dbReference type="Gene3D" id="1.20.900.10">
    <property type="entry name" value="Dbl homology (DH) domain"/>
    <property type="match status" value="1"/>
</dbReference>
<keyword evidence="4" id="KW-0344">Guanine-nucleotide releasing factor</keyword>
<dbReference type="InterPro" id="IPR001849">
    <property type="entry name" value="PH_domain"/>
</dbReference>
<dbReference type="PROSITE" id="PS50178">
    <property type="entry name" value="ZF_FYVE"/>
    <property type="match status" value="1"/>
</dbReference>
<keyword evidence="16" id="KW-1185">Reference proteome</keyword>
<feature type="compositionally biased region" description="Polar residues" evidence="11">
    <location>
        <begin position="232"/>
        <end position="247"/>
    </location>
</feature>
<proteinExistence type="predicted"/>
<dbReference type="PROSITE" id="PS50010">
    <property type="entry name" value="DH_2"/>
    <property type="match status" value="1"/>
</dbReference>
<dbReference type="PANTHER" id="PTHR12673:SF14">
    <property type="entry name" value="FYVE, RHOGEF AND PH DOMAIN-CONTAINING PROTEIN 3"/>
    <property type="match status" value="1"/>
</dbReference>
<dbReference type="Proteomes" id="UP000472265">
    <property type="component" value="Chromosome 7"/>
</dbReference>
<dbReference type="InterPro" id="IPR011993">
    <property type="entry name" value="PH-like_dom_sf"/>
</dbReference>
<keyword evidence="5" id="KW-0479">Metal-binding</keyword>
<dbReference type="SMART" id="SM00064">
    <property type="entry name" value="FYVE"/>
    <property type="match status" value="1"/>
</dbReference>
<feature type="domain" description="FYVE-type" evidence="14">
    <location>
        <begin position="707"/>
        <end position="760"/>
    </location>
</feature>
<dbReference type="GO" id="GO:0005856">
    <property type="term" value="C:cytoskeleton"/>
    <property type="evidence" value="ECO:0007669"/>
    <property type="project" value="UniProtKB-SubCell"/>
</dbReference>
<dbReference type="InterPro" id="IPR000219">
    <property type="entry name" value="DH_dom"/>
</dbReference>
<evidence type="ECO:0000313" key="15">
    <source>
        <dbReference type="Ensembl" id="ENSSAUP00010030055.1"/>
    </source>
</evidence>
<feature type="domain" description="PH" evidence="12">
    <location>
        <begin position="786"/>
        <end position="887"/>
    </location>
</feature>
<evidence type="ECO:0000256" key="11">
    <source>
        <dbReference type="SAM" id="MobiDB-lite"/>
    </source>
</evidence>
<sequence length="913" mass="101410">MQGVSATDLPASSLQYQCGPVDYLCSPRPVKKGPTPRPCHDRPAIKPRPQPSTSPRPPTAQKPQVPPKPAHLLALGQDKKPKRIPPAPCRPLPAPPPPPKPKPGPSPPISGAPPQKEAQKVGLLIERFENSRVPILGVLPRSQLHLCLRMDTASDITSSCGQETTVKVAGDSSPDKLALVTSERTDEASELSRLASVHIDGSEDAPLDDCVEVDISHGIGCLDGVEREESSSQELLDNPDSSEQNGKIPNRDSGIDSPSCTAEGEVFPNEDAIDEEDHYDSVTETESVSCCVTLGNKRDSTQDEDSDLDEGSSGEIHSLTDTQTGFLTDANSEAHKCSEAQKLLNIAKELLHTEEAYVKRLNLLDQVFCTKLTEAGIPQDVITGIFSNISSIYCFHDKFLLPELKTRITGEWDSNPRIGDILQKLAPFMKMYGEYVKNFDRAMDLVNTWTQRSSQFKSVVQNIQKQDVCGNLTLQHHMLEPVQRIPRYELLLRDYLKKLPDDALDRKDAEKALELISTAANHSNAAIRKMEKMHKLLEVYERLGGEEDIVNPANELIKEGHIKKMSAKNGTAQDRYLYLFNNMVLYCVPKLRLMGQKFSVRERIDIAGMEVQQNVKQNLPHTFAIIGKQRSLELQARTAEEKEDWIQVILATIERHKQNSETFNKAFNSSFSREDDHVPESPGPWSNTSIDSDGERLQERKSSRKKEKEKQTCKGCSESFNFTKRKHHCKACGAAICAKCSKTLDNKTSRVCPECYEASVSLENLGVSEQRRKAAPERQTSLSGENCLLCGHLQVQEKGKNWTKMWVAVTKAEPMVLYLQTSGQDSKGARVIPLPGFEVSAAPPPAGEKSEVKHALRLSHAQQTLLLSAQDAELQAKWLDVLSKAARREAPADASTSLTEHRKSHWIHWRGRG</sequence>
<keyword evidence="8" id="KW-0862">Zinc</keyword>
<reference evidence="15" key="1">
    <citation type="submission" date="2021-04" db="EMBL/GenBank/DDBJ databases">
        <authorList>
            <consortium name="Wellcome Sanger Institute Data Sharing"/>
        </authorList>
    </citation>
    <scope>NUCLEOTIDE SEQUENCE [LARGE SCALE GENOMIC DNA]</scope>
</reference>
<dbReference type="SMART" id="SM00233">
    <property type="entry name" value="PH"/>
    <property type="match status" value="2"/>
</dbReference>
<evidence type="ECO:0000256" key="4">
    <source>
        <dbReference type="ARBA" id="ARBA00022658"/>
    </source>
</evidence>
<feature type="region of interest" description="Disordered" evidence="11">
    <location>
        <begin position="1"/>
        <end position="118"/>
    </location>
</feature>
<dbReference type="InterPro" id="IPR051092">
    <property type="entry name" value="FYVE_RhoGEF_PH"/>
</dbReference>
<gene>
    <name evidence="15" type="primary">fgd</name>
</gene>
<dbReference type="InterPro" id="IPR013083">
    <property type="entry name" value="Znf_RING/FYVE/PHD"/>
</dbReference>
<evidence type="ECO:0000256" key="3">
    <source>
        <dbReference type="ARBA" id="ARBA00022553"/>
    </source>
</evidence>
<evidence type="ECO:0000256" key="8">
    <source>
        <dbReference type="ARBA" id="ARBA00022833"/>
    </source>
</evidence>
<dbReference type="OMA" id="RITGEWE"/>
<dbReference type="GO" id="GO:0046847">
    <property type="term" value="P:filopodium assembly"/>
    <property type="evidence" value="ECO:0007669"/>
    <property type="project" value="TreeGrafter"/>
</dbReference>
<evidence type="ECO:0000259" key="13">
    <source>
        <dbReference type="PROSITE" id="PS50010"/>
    </source>
</evidence>
<dbReference type="GeneTree" id="ENSGT00940000159438"/>
<keyword evidence="2" id="KW-0963">Cytoplasm</keyword>
<dbReference type="Pfam" id="PF00169">
    <property type="entry name" value="PH"/>
    <property type="match status" value="2"/>
</dbReference>
<dbReference type="InterPro" id="IPR035899">
    <property type="entry name" value="DBL_dom_sf"/>
</dbReference>
<dbReference type="GO" id="GO:0008270">
    <property type="term" value="F:zinc ion binding"/>
    <property type="evidence" value="ECO:0007669"/>
    <property type="project" value="UniProtKB-KW"/>
</dbReference>
<dbReference type="GO" id="GO:0005737">
    <property type="term" value="C:cytoplasm"/>
    <property type="evidence" value="ECO:0007669"/>
    <property type="project" value="TreeGrafter"/>
</dbReference>
<dbReference type="Pfam" id="PF00621">
    <property type="entry name" value="RhoGEF"/>
    <property type="match status" value="1"/>
</dbReference>
<feature type="compositionally biased region" description="Acidic residues" evidence="11">
    <location>
        <begin position="302"/>
        <end position="312"/>
    </location>
</feature>
<dbReference type="FunFam" id="1.20.900.10:FF:000013">
    <property type="entry name" value="FYVE, RhoGEF and PH domain-containing protein 4"/>
    <property type="match status" value="1"/>
</dbReference>
<keyword evidence="7 10" id="KW-0863">Zinc-finger</keyword>
<reference evidence="15" key="2">
    <citation type="submission" date="2025-08" db="UniProtKB">
        <authorList>
            <consortium name="Ensembl"/>
        </authorList>
    </citation>
    <scope>IDENTIFICATION</scope>
</reference>
<accession>A0A671VU96</accession>
<dbReference type="GO" id="GO:0005085">
    <property type="term" value="F:guanyl-nucleotide exchange factor activity"/>
    <property type="evidence" value="ECO:0007669"/>
    <property type="project" value="UniProtKB-KW"/>
</dbReference>
<dbReference type="GO" id="GO:0007010">
    <property type="term" value="P:cytoskeleton organization"/>
    <property type="evidence" value="ECO:0007669"/>
    <property type="project" value="TreeGrafter"/>
</dbReference>
<feature type="region of interest" description="Disordered" evidence="11">
    <location>
        <begin position="670"/>
        <end position="708"/>
    </location>
</feature>
<organism evidence="15 16">
    <name type="scientific">Sparus aurata</name>
    <name type="common">Gilthead sea bream</name>
    <dbReference type="NCBI Taxonomy" id="8175"/>
    <lineage>
        <taxon>Eukaryota</taxon>
        <taxon>Metazoa</taxon>
        <taxon>Chordata</taxon>
        <taxon>Craniata</taxon>
        <taxon>Vertebrata</taxon>
        <taxon>Euteleostomi</taxon>
        <taxon>Actinopterygii</taxon>
        <taxon>Neopterygii</taxon>
        <taxon>Teleostei</taxon>
        <taxon>Neoteleostei</taxon>
        <taxon>Acanthomorphata</taxon>
        <taxon>Eupercaria</taxon>
        <taxon>Spariformes</taxon>
        <taxon>Sparidae</taxon>
        <taxon>Sparus</taxon>
    </lineage>
</organism>
<comment type="subcellular location">
    <subcellularLocation>
        <location evidence="1">Cytoplasm</location>
        <location evidence="1">Cytoskeleton</location>
    </subcellularLocation>
</comment>
<evidence type="ECO:0000256" key="5">
    <source>
        <dbReference type="ARBA" id="ARBA00022723"/>
    </source>
</evidence>
<dbReference type="SUPFAM" id="SSF48065">
    <property type="entry name" value="DBL homology domain (DH-domain)"/>
    <property type="match status" value="1"/>
</dbReference>
<dbReference type="InterPro" id="IPR017455">
    <property type="entry name" value="Znf_FYVE-rel"/>
</dbReference>
<dbReference type="Pfam" id="PF01363">
    <property type="entry name" value="FYVE"/>
    <property type="match status" value="1"/>
</dbReference>
<dbReference type="CDD" id="cd13236">
    <property type="entry name" value="PH2_FGD1-4"/>
    <property type="match status" value="1"/>
</dbReference>
<evidence type="ECO:0000256" key="10">
    <source>
        <dbReference type="PROSITE-ProRule" id="PRU00091"/>
    </source>
</evidence>
<feature type="domain" description="PH" evidence="12">
    <location>
        <begin position="555"/>
        <end position="654"/>
    </location>
</feature>
<dbReference type="InterPro" id="IPR011011">
    <property type="entry name" value="Znf_FYVE_PHD"/>
</dbReference>
<dbReference type="CDD" id="cd00160">
    <property type="entry name" value="RhoGEF"/>
    <property type="match status" value="1"/>
</dbReference>
<dbReference type="InterPro" id="IPR035941">
    <property type="entry name" value="FGD1-4_PH2"/>
</dbReference>
<evidence type="ECO:0000256" key="7">
    <source>
        <dbReference type="ARBA" id="ARBA00022771"/>
    </source>
</evidence>
<evidence type="ECO:0000256" key="6">
    <source>
        <dbReference type="ARBA" id="ARBA00022737"/>
    </source>
</evidence>
<keyword evidence="3" id="KW-0597">Phosphoprotein</keyword>
<feature type="compositionally biased region" description="Basic and acidic residues" evidence="11">
    <location>
        <begin position="693"/>
        <end position="708"/>
    </location>
</feature>
<dbReference type="Gene3D" id="3.30.40.10">
    <property type="entry name" value="Zinc/RING finger domain, C3HC4 (zinc finger)"/>
    <property type="match status" value="1"/>
</dbReference>
<evidence type="ECO:0000256" key="1">
    <source>
        <dbReference type="ARBA" id="ARBA00004245"/>
    </source>
</evidence>
<evidence type="ECO:0000259" key="14">
    <source>
        <dbReference type="PROSITE" id="PS50178"/>
    </source>
</evidence>
<dbReference type="Gene3D" id="2.30.29.30">
    <property type="entry name" value="Pleckstrin-homology domain (PH domain)/Phosphotyrosine-binding domain (PTB)"/>
    <property type="match status" value="2"/>
</dbReference>
<reference evidence="15" key="3">
    <citation type="submission" date="2025-09" db="UniProtKB">
        <authorList>
            <consortium name="Ensembl"/>
        </authorList>
    </citation>
    <scope>IDENTIFICATION</scope>
</reference>
<evidence type="ECO:0000259" key="12">
    <source>
        <dbReference type="PROSITE" id="PS50003"/>
    </source>
</evidence>
<keyword evidence="9" id="KW-0206">Cytoskeleton</keyword>
<dbReference type="PANTHER" id="PTHR12673">
    <property type="entry name" value="FACIOGENITAL DYSPLASIA PROTEIN"/>
    <property type="match status" value="1"/>
</dbReference>
<dbReference type="SUPFAM" id="SSF50729">
    <property type="entry name" value="PH domain-like"/>
    <property type="match status" value="2"/>
</dbReference>
<dbReference type="InterPro" id="IPR000306">
    <property type="entry name" value="Znf_FYVE"/>
</dbReference>
<feature type="compositionally biased region" description="Pro residues" evidence="11">
    <location>
        <begin position="46"/>
        <end position="69"/>
    </location>
</feature>
<evidence type="ECO:0000256" key="2">
    <source>
        <dbReference type="ARBA" id="ARBA00022490"/>
    </source>
</evidence>
<feature type="region of interest" description="Disordered" evidence="11">
    <location>
        <begin position="294"/>
        <end position="319"/>
    </location>
</feature>
<dbReference type="SUPFAM" id="SSF57903">
    <property type="entry name" value="FYVE/PHD zinc finger"/>
    <property type="match status" value="1"/>
</dbReference>
<feature type="domain" description="DH" evidence="13">
    <location>
        <begin position="342"/>
        <end position="526"/>
    </location>
</feature>
<keyword evidence="6" id="KW-0677">Repeat</keyword>
<dbReference type="PROSITE" id="PS50003">
    <property type="entry name" value="PH_DOMAIN"/>
    <property type="match status" value="2"/>
</dbReference>
<evidence type="ECO:0000313" key="16">
    <source>
        <dbReference type="Proteomes" id="UP000472265"/>
    </source>
</evidence>
<dbReference type="InParanoid" id="A0A671VU96"/>